<evidence type="ECO:0000313" key="2">
    <source>
        <dbReference type="WBParaSite" id="nRc.2.0.1.t30648-RA"/>
    </source>
</evidence>
<dbReference type="Proteomes" id="UP000887565">
    <property type="component" value="Unplaced"/>
</dbReference>
<dbReference type="WBParaSite" id="nRc.2.0.1.t30648-RA">
    <property type="protein sequence ID" value="nRc.2.0.1.t30648-RA"/>
    <property type="gene ID" value="nRc.2.0.1.g30648"/>
</dbReference>
<name>A0A915JX35_ROMCU</name>
<organism evidence="1 2">
    <name type="scientific">Romanomermis culicivorax</name>
    <name type="common">Nematode worm</name>
    <dbReference type="NCBI Taxonomy" id="13658"/>
    <lineage>
        <taxon>Eukaryota</taxon>
        <taxon>Metazoa</taxon>
        <taxon>Ecdysozoa</taxon>
        <taxon>Nematoda</taxon>
        <taxon>Enoplea</taxon>
        <taxon>Dorylaimia</taxon>
        <taxon>Mermithida</taxon>
        <taxon>Mermithoidea</taxon>
        <taxon>Mermithidae</taxon>
        <taxon>Romanomermis</taxon>
    </lineage>
</organism>
<accession>A0A915JX35</accession>
<evidence type="ECO:0000313" key="1">
    <source>
        <dbReference type="Proteomes" id="UP000887565"/>
    </source>
</evidence>
<proteinExistence type="predicted"/>
<dbReference type="AlphaFoldDB" id="A0A915JX35"/>
<sequence>MIHLSEAFYMFQRKRGQRYLKIFRHPEDRKNTSVARSAEKIHVFDHFCSKIGIFPAKSIERLVPEHFLLVSVLNKECTSGEEIQSAEVEGTIPIFAQEKSFLTKDQSPYNYRCIMKETDSPKLFLPLTFSPNKESYK</sequence>
<protein>
    <submittedName>
        <fullName evidence="2">Uncharacterized protein</fullName>
    </submittedName>
</protein>
<keyword evidence="1" id="KW-1185">Reference proteome</keyword>
<reference evidence="2" key="1">
    <citation type="submission" date="2022-11" db="UniProtKB">
        <authorList>
            <consortium name="WormBaseParasite"/>
        </authorList>
    </citation>
    <scope>IDENTIFICATION</scope>
</reference>